<protein>
    <submittedName>
        <fullName evidence="2">Uncharacterized protein</fullName>
    </submittedName>
</protein>
<dbReference type="WBParaSite" id="MhA1_Contig621.frz3.gene7">
    <property type="protein sequence ID" value="MhA1_Contig621.frz3.gene7"/>
    <property type="gene ID" value="MhA1_Contig621.frz3.gene7"/>
</dbReference>
<dbReference type="AlphaFoldDB" id="A0A1I8BW16"/>
<organism evidence="1 2">
    <name type="scientific">Meloidogyne hapla</name>
    <name type="common">Root-knot nematode worm</name>
    <dbReference type="NCBI Taxonomy" id="6305"/>
    <lineage>
        <taxon>Eukaryota</taxon>
        <taxon>Metazoa</taxon>
        <taxon>Ecdysozoa</taxon>
        <taxon>Nematoda</taxon>
        <taxon>Chromadorea</taxon>
        <taxon>Rhabditida</taxon>
        <taxon>Tylenchina</taxon>
        <taxon>Tylenchomorpha</taxon>
        <taxon>Tylenchoidea</taxon>
        <taxon>Meloidogynidae</taxon>
        <taxon>Meloidogyninae</taxon>
        <taxon>Meloidogyne</taxon>
    </lineage>
</organism>
<name>A0A1I8BW16_MELHA</name>
<reference evidence="2" key="1">
    <citation type="submission" date="2016-11" db="UniProtKB">
        <authorList>
            <consortium name="WormBaseParasite"/>
        </authorList>
    </citation>
    <scope>IDENTIFICATION</scope>
</reference>
<evidence type="ECO:0000313" key="2">
    <source>
        <dbReference type="WBParaSite" id="MhA1_Contig621.frz3.gene7"/>
    </source>
</evidence>
<accession>A0A1I8BW16</accession>
<dbReference type="Proteomes" id="UP000095281">
    <property type="component" value="Unplaced"/>
</dbReference>
<evidence type="ECO:0000313" key="1">
    <source>
        <dbReference type="Proteomes" id="UP000095281"/>
    </source>
</evidence>
<sequence length="221" mass="25910">MYKSFTRINKSERNVFILWHLFGVARKLILSFIGFHSKNKYYNEKLEMICNNNNGEIEKISVADYIQSYFLFEKKAEFLMTKLKKVPIFKRKNIHFQYNGLNFVREQLLMTLKVAEKAINIIYPASFSYDDENDLEWWIPLIYHHTECTEIIKKGNYQGGGSYQQNFDQIIQKSDELIEWGNNFDYGSNYGGEYNQGDGSYQEHYHGFGGYKGEGAGGQQS</sequence>
<proteinExistence type="predicted"/>
<keyword evidence="1" id="KW-1185">Reference proteome</keyword>